<dbReference type="PROSITE" id="PS50835">
    <property type="entry name" value="IG_LIKE"/>
    <property type="match status" value="1"/>
</dbReference>
<evidence type="ECO:0000256" key="6">
    <source>
        <dbReference type="ARBA" id="ARBA00023157"/>
    </source>
</evidence>
<reference evidence="14" key="2">
    <citation type="journal article" date="2017" name="Sci. Adv.">
        <title>A tail of two voltages: Proteomic comparison of the three electric organs of the electric eel.</title>
        <authorList>
            <person name="Traeger L.L."/>
            <person name="Sabat G."/>
            <person name="Barrett-Wilt G.A."/>
            <person name="Wells G.B."/>
            <person name="Sussman M.R."/>
        </authorList>
    </citation>
    <scope>NUCLEOTIDE SEQUENCE [LARGE SCALE GENOMIC DNA]</scope>
</reference>
<keyword evidence="6" id="KW-1015">Disulfide bond</keyword>
<dbReference type="AlphaFoldDB" id="A0A4W4H580"/>
<dbReference type="InterPro" id="IPR036179">
    <property type="entry name" value="Ig-like_dom_sf"/>
</dbReference>
<evidence type="ECO:0000256" key="9">
    <source>
        <dbReference type="ARBA" id="ARBA00038203"/>
    </source>
</evidence>
<comment type="similarity">
    <text evidence="9">Belongs to the immunoglobulin superfamily. TIM family.</text>
</comment>
<evidence type="ECO:0000256" key="2">
    <source>
        <dbReference type="ARBA" id="ARBA00022692"/>
    </source>
</evidence>
<sequence length="257" mass="29300">MKMLFSWMGSLLLIHCFTVCTCRGITVYGIDGQDVILPCKYDSHHHGKCEICWMRGVIPSSGCGSEIIATDGDKVVRNILNRYQLPGDIQNGDVSLKIHSTKQSDSGTYGCRVHVPGWFNDEKYEVYLVIEQKPVSTASVNITDITTMGPWNHSETLQENETITALPDHSKNVDETMDEMLACIVASILLFLLILWTAALYIMWKQKRKRRTVEMHQNIQDAIIYSNTDSSLGFHNRVMAVDNIYQLETENEYERWS</sequence>
<organism evidence="13 14">
    <name type="scientific">Electrophorus electricus</name>
    <name type="common">Electric eel</name>
    <name type="synonym">Gymnotus electricus</name>
    <dbReference type="NCBI Taxonomy" id="8005"/>
    <lineage>
        <taxon>Eukaryota</taxon>
        <taxon>Metazoa</taxon>
        <taxon>Chordata</taxon>
        <taxon>Craniata</taxon>
        <taxon>Vertebrata</taxon>
        <taxon>Euteleostomi</taxon>
        <taxon>Actinopterygii</taxon>
        <taxon>Neopterygii</taxon>
        <taxon>Teleostei</taxon>
        <taxon>Ostariophysi</taxon>
        <taxon>Gymnotiformes</taxon>
        <taxon>Gymnotoidei</taxon>
        <taxon>Gymnotidae</taxon>
        <taxon>Electrophorus</taxon>
    </lineage>
</organism>
<reference evidence="13" key="3">
    <citation type="submission" date="2020-05" db="EMBL/GenBank/DDBJ databases">
        <title>Electrophorus electricus (electric eel) genome, fEleEle1, primary haplotype.</title>
        <authorList>
            <person name="Myers G."/>
            <person name="Meyer A."/>
            <person name="Fedrigo O."/>
            <person name="Formenti G."/>
            <person name="Rhie A."/>
            <person name="Tracey A."/>
            <person name="Sims Y."/>
            <person name="Jarvis E.D."/>
        </authorList>
    </citation>
    <scope>NUCLEOTIDE SEQUENCE [LARGE SCALE GENOMIC DNA]</scope>
</reference>
<dbReference type="RefSeq" id="XP_026878461.2">
    <property type="nucleotide sequence ID" value="XM_027022660.2"/>
</dbReference>
<keyword evidence="4 10" id="KW-1133">Transmembrane helix</keyword>
<dbReference type="OMA" id="NEYERWS"/>
<evidence type="ECO:0000256" key="7">
    <source>
        <dbReference type="ARBA" id="ARBA00023180"/>
    </source>
</evidence>
<dbReference type="InterPro" id="IPR013783">
    <property type="entry name" value="Ig-like_fold"/>
</dbReference>
<dbReference type="GO" id="GO:0016020">
    <property type="term" value="C:membrane"/>
    <property type="evidence" value="ECO:0007669"/>
    <property type="project" value="UniProtKB-SubCell"/>
</dbReference>
<dbReference type="FunFam" id="2.60.40.10:FF:000774">
    <property type="entry name" value="Hepatitis A virus cellular receptor 1"/>
    <property type="match status" value="1"/>
</dbReference>
<evidence type="ECO:0000313" key="14">
    <source>
        <dbReference type="Proteomes" id="UP000314983"/>
    </source>
</evidence>
<dbReference type="SMART" id="SM00409">
    <property type="entry name" value="IG"/>
    <property type="match status" value="1"/>
</dbReference>
<dbReference type="PANTHER" id="PTHR46608:SF3">
    <property type="entry name" value="T-CELL IMMUNOGLOBULIN AND MUCIN DOMAIN-CONTAINING PROTEIN 4"/>
    <property type="match status" value="1"/>
</dbReference>
<dbReference type="GeneTree" id="ENSGT00940000163509"/>
<dbReference type="PANTHER" id="PTHR46608">
    <property type="entry name" value="T-CELL IMMUNOGLOBULIN AND MUCIN DOMAIN-CONTAINING PROTEIN 4"/>
    <property type="match status" value="1"/>
</dbReference>
<keyword evidence="8" id="KW-0393">Immunoglobulin domain</keyword>
<name>A0A4W4H580_ELEEL</name>
<feature type="chain" id="PRO_5044226737" description="Ig-like domain-containing protein" evidence="11">
    <location>
        <begin position="23"/>
        <end position="257"/>
    </location>
</feature>
<comment type="subcellular location">
    <subcellularLocation>
        <location evidence="1">Membrane</location>
        <topology evidence="1">Single-pass type I membrane protein</topology>
    </subcellularLocation>
</comment>
<proteinExistence type="inferred from homology"/>
<dbReference type="STRING" id="8005.ENSEEEP00000043755"/>
<accession>A0A4W4H580</accession>
<dbReference type="Proteomes" id="UP000314983">
    <property type="component" value="Chromosome 6"/>
</dbReference>
<reference evidence="13" key="4">
    <citation type="submission" date="2025-08" db="UniProtKB">
        <authorList>
            <consortium name="Ensembl"/>
        </authorList>
    </citation>
    <scope>IDENTIFICATION</scope>
</reference>
<evidence type="ECO:0000256" key="3">
    <source>
        <dbReference type="ARBA" id="ARBA00022729"/>
    </source>
</evidence>
<evidence type="ECO:0000256" key="1">
    <source>
        <dbReference type="ARBA" id="ARBA00004479"/>
    </source>
</evidence>
<dbReference type="GO" id="GO:0043277">
    <property type="term" value="P:apoptotic cell clearance"/>
    <property type="evidence" value="ECO:0007669"/>
    <property type="project" value="TreeGrafter"/>
</dbReference>
<dbReference type="GeneID" id="113585255"/>
<feature type="domain" description="Ig-like" evidence="12">
    <location>
        <begin position="31"/>
        <end position="113"/>
    </location>
</feature>
<evidence type="ECO:0000259" key="12">
    <source>
        <dbReference type="PROSITE" id="PS50835"/>
    </source>
</evidence>
<dbReference type="InterPro" id="IPR003599">
    <property type="entry name" value="Ig_sub"/>
</dbReference>
<evidence type="ECO:0000256" key="10">
    <source>
        <dbReference type="SAM" id="Phobius"/>
    </source>
</evidence>
<dbReference type="InterPro" id="IPR007110">
    <property type="entry name" value="Ig-like_dom"/>
</dbReference>
<keyword evidence="5 10" id="KW-0472">Membrane</keyword>
<keyword evidence="2 10" id="KW-0812">Transmembrane</keyword>
<evidence type="ECO:0000256" key="8">
    <source>
        <dbReference type="ARBA" id="ARBA00023319"/>
    </source>
</evidence>
<evidence type="ECO:0000256" key="11">
    <source>
        <dbReference type="SAM" id="SignalP"/>
    </source>
</evidence>
<dbReference type="Ensembl" id="ENSEEET00000044255.2">
    <property type="protein sequence ID" value="ENSEEEP00000043755.2"/>
    <property type="gene ID" value="ENSEEEG00000020684.2"/>
</dbReference>
<feature type="signal peptide" evidence="11">
    <location>
        <begin position="1"/>
        <end position="22"/>
    </location>
</feature>
<reference evidence="14" key="1">
    <citation type="journal article" date="2014" name="Science">
        <title>Nonhuman genetics. Genomic basis for the convergent evolution of electric organs.</title>
        <authorList>
            <person name="Gallant J.R."/>
            <person name="Traeger L.L."/>
            <person name="Volkening J.D."/>
            <person name="Moffett H."/>
            <person name="Chen P.H."/>
            <person name="Novina C.D."/>
            <person name="Phillips G.N.Jr."/>
            <person name="Anand R."/>
            <person name="Wells G.B."/>
            <person name="Pinch M."/>
            <person name="Guth R."/>
            <person name="Unguez G.A."/>
            <person name="Albert J.S."/>
            <person name="Zakon H.H."/>
            <person name="Samanta M.P."/>
            <person name="Sussman M.R."/>
        </authorList>
    </citation>
    <scope>NUCLEOTIDE SEQUENCE [LARGE SCALE GENOMIC DNA]</scope>
</reference>
<dbReference type="InterPro" id="IPR013106">
    <property type="entry name" value="Ig_V-set"/>
</dbReference>
<keyword evidence="7" id="KW-0325">Glycoprotein</keyword>
<keyword evidence="14" id="KW-1185">Reference proteome</keyword>
<reference evidence="13" key="5">
    <citation type="submission" date="2025-09" db="UniProtKB">
        <authorList>
            <consortium name="Ensembl"/>
        </authorList>
    </citation>
    <scope>IDENTIFICATION</scope>
</reference>
<protein>
    <recommendedName>
        <fullName evidence="12">Ig-like domain-containing protein</fullName>
    </recommendedName>
</protein>
<gene>
    <name evidence="13" type="primary">HAVCR1</name>
</gene>
<dbReference type="GO" id="GO:0060097">
    <property type="term" value="P:cytoskeletal rearrangement involved in phagocytosis, engulfment"/>
    <property type="evidence" value="ECO:0007669"/>
    <property type="project" value="TreeGrafter"/>
</dbReference>
<dbReference type="Gene3D" id="2.60.40.10">
    <property type="entry name" value="Immunoglobulins"/>
    <property type="match status" value="1"/>
</dbReference>
<evidence type="ECO:0000313" key="13">
    <source>
        <dbReference type="Ensembl" id="ENSEEEP00000043755.2"/>
    </source>
</evidence>
<dbReference type="GO" id="GO:0001786">
    <property type="term" value="F:phosphatidylserine binding"/>
    <property type="evidence" value="ECO:0007669"/>
    <property type="project" value="TreeGrafter"/>
</dbReference>
<keyword evidence="3 11" id="KW-0732">Signal</keyword>
<dbReference type="SUPFAM" id="SSF48726">
    <property type="entry name" value="Immunoglobulin"/>
    <property type="match status" value="1"/>
</dbReference>
<evidence type="ECO:0000256" key="5">
    <source>
        <dbReference type="ARBA" id="ARBA00023136"/>
    </source>
</evidence>
<dbReference type="Pfam" id="PF07686">
    <property type="entry name" value="V-set"/>
    <property type="match status" value="1"/>
</dbReference>
<evidence type="ECO:0000256" key="4">
    <source>
        <dbReference type="ARBA" id="ARBA00022989"/>
    </source>
</evidence>
<feature type="transmembrane region" description="Helical" evidence="10">
    <location>
        <begin position="184"/>
        <end position="204"/>
    </location>
</feature>